<evidence type="ECO:0000256" key="1">
    <source>
        <dbReference type="ARBA" id="ARBA00010541"/>
    </source>
</evidence>
<dbReference type="GO" id="GO:0006508">
    <property type="term" value="P:proteolysis"/>
    <property type="evidence" value="ECO:0007669"/>
    <property type="project" value="UniProtKB-KW"/>
</dbReference>
<evidence type="ECO:0000313" key="6">
    <source>
        <dbReference type="Proteomes" id="UP000248724"/>
    </source>
</evidence>
<reference evidence="5 6" key="1">
    <citation type="journal article" date="2017" name="Nature">
        <title>Atmospheric trace gases support primary production in Antarctic desert surface soil.</title>
        <authorList>
            <person name="Ji M."/>
            <person name="Greening C."/>
            <person name="Vanwonterghem I."/>
            <person name="Carere C.R."/>
            <person name="Bay S.K."/>
            <person name="Steen J.A."/>
            <person name="Montgomery K."/>
            <person name="Lines T."/>
            <person name="Beardall J."/>
            <person name="van Dorst J."/>
            <person name="Snape I."/>
            <person name="Stott M.B."/>
            <person name="Hugenholtz P."/>
            <person name="Ferrari B.C."/>
        </authorList>
    </citation>
    <scope>NUCLEOTIDE SEQUENCE [LARGE SCALE GENOMIC DNA]</scope>
    <source>
        <strain evidence="5">RRmetagenome_bin12</strain>
    </source>
</reference>
<dbReference type="InterPro" id="IPR051201">
    <property type="entry name" value="Chloro_Bact_Ser_Proteases"/>
</dbReference>
<dbReference type="InterPro" id="IPR001940">
    <property type="entry name" value="Peptidase_S1C"/>
</dbReference>
<keyword evidence="4" id="KW-0812">Transmembrane</keyword>
<comment type="similarity">
    <text evidence="1">Belongs to the peptidase S1C family.</text>
</comment>
<evidence type="ECO:0000256" key="3">
    <source>
        <dbReference type="ARBA" id="ARBA00022801"/>
    </source>
</evidence>
<name>A0A2W5ZAU5_9BACT</name>
<gene>
    <name evidence="5" type="ORF">DLM65_03770</name>
</gene>
<keyword evidence="2" id="KW-0645">Protease</keyword>
<dbReference type="PANTHER" id="PTHR43343">
    <property type="entry name" value="PEPTIDASE S12"/>
    <property type="match status" value="1"/>
</dbReference>
<keyword evidence="4" id="KW-0472">Membrane</keyword>
<dbReference type="Proteomes" id="UP000248724">
    <property type="component" value="Unassembled WGS sequence"/>
</dbReference>
<dbReference type="PRINTS" id="PR00834">
    <property type="entry name" value="PROTEASES2C"/>
</dbReference>
<dbReference type="SUPFAM" id="SSF50494">
    <property type="entry name" value="Trypsin-like serine proteases"/>
    <property type="match status" value="1"/>
</dbReference>
<dbReference type="Gene3D" id="2.40.10.10">
    <property type="entry name" value="Trypsin-like serine proteases"/>
    <property type="match status" value="2"/>
</dbReference>
<evidence type="ECO:0000256" key="2">
    <source>
        <dbReference type="ARBA" id="ARBA00022670"/>
    </source>
</evidence>
<protein>
    <recommendedName>
        <fullName evidence="7">Serine protease</fullName>
    </recommendedName>
</protein>
<proteinExistence type="inferred from homology"/>
<evidence type="ECO:0000256" key="4">
    <source>
        <dbReference type="SAM" id="Phobius"/>
    </source>
</evidence>
<organism evidence="5 6">
    <name type="scientific">Candidatus Aeolococcus gillhamiae</name>
    <dbReference type="NCBI Taxonomy" id="3127015"/>
    <lineage>
        <taxon>Bacteria</taxon>
        <taxon>Bacillati</taxon>
        <taxon>Candidatus Dormiibacterota</taxon>
        <taxon>Candidatus Dormibacteria</taxon>
        <taxon>Candidatus Aeolococcales</taxon>
        <taxon>Candidatus Aeolococcaceae</taxon>
        <taxon>Candidatus Aeolococcus</taxon>
    </lineage>
</organism>
<evidence type="ECO:0008006" key="7">
    <source>
        <dbReference type="Google" id="ProtNLM"/>
    </source>
</evidence>
<dbReference type="GO" id="GO:0004252">
    <property type="term" value="F:serine-type endopeptidase activity"/>
    <property type="evidence" value="ECO:0007669"/>
    <property type="project" value="InterPro"/>
</dbReference>
<dbReference type="InterPro" id="IPR043504">
    <property type="entry name" value="Peptidase_S1_PA_chymotrypsin"/>
</dbReference>
<accession>A0A2W5ZAU5</accession>
<keyword evidence="3" id="KW-0378">Hydrolase</keyword>
<dbReference type="InterPro" id="IPR009003">
    <property type="entry name" value="Peptidase_S1_PA"/>
</dbReference>
<feature type="transmembrane region" description="Helical" evidence="4">
    <location>
        <begin position="25"/>
        <end position="46"/>
    </location>
</feature>
<sequence length="277" mass="28750">MRLSNGGSQCHVVSRRRQAASSRPLRLLLAVGAVVLAGVIAFLVTVNRTAVPGAAPSASHPPVVRVVAPSPTLSLDDIARAHLDGTVTIEALGSNDEGLGTGWLLDAKGDFVTNAHVVQGQLSVRIRARNGSSHVGAVMGIDRDLDIAVIRSRDGFAGTPLTPFKGTVNDFPISVVALASSNATGHGDITDERVTRVESTVPVTGDTTTGQPPTTTEYHDMLVLDGLPIYPGNSGGPVLDAQGRVVGIVTLASKSLPEGYAIQMNRVIAELTTFAAR</sequence>
<dbReference type="AlphaFoldDB" id="A0A2W5ZAU5"/>
<dbReference type="Pfam" id="PF13365">
    <property type="entry name" value="Trypsin_2"/>
    <property type="match status" value="1"/>
</dbReference>
<comment type="caution">
    <text evidence="5">The sequence shown here is derived from an EMBL/GenBank/DDBJ whole genome shotgun (WGS) entry which is preliminary data.</text>
</comment>
<dbReference type="PANTHER" id="PTHR43343:SF3">
    <property type="entry name" value="PROTEASE DO-LIKE 8, CHLOROPLASTIC"/>
    <property type="match status" value="1"/>
</dbReference>
<keyword evidence="4" id="KW-1133">Transmembrane helix</keyword>
<evidence type="ECO:0000313" key="5">
    <source>
        <dbReference type="EMBL" id="PZR82520.1"/>
    </source>
</evidence>
<dbReference type="EMBL" id="QHBU01000070">
    <property type="protein sequence ID" value="PZR82520.1"/>
    <property type="molecule type" value="Genomic_DNA"/>
</dbReference>